<feature type="domain" description="TerD" evidence="1">
    <location>
        <begin position="1"/>
        <end position="177"/>
    </location>
</feature>
<reference evidence="2 4" key="1">
    <citation type="submission" date="2017-12" db="EMBL/GenBank/DDBJ databases">
        <title>Complete genome sequence of Herbivorax saccincola GGR1, a novel Cellulosome-producing hydrolytic bacterium in a thermophilic biogas plant, established by Illumina and Nanopore MinION sequencing.</title>
        <authorList>
            <person name="Pechtl A."/>
            <person name="Ruckert C."/>
            <person name="Koeck D.E."/>
            <person name="Maus I."/>
            <person name="Winkler A."/>
            <person name="Kalinowski J."/>
            <person name="Puhler A."/>
            <person name="Schwarz W.W."/>
            <person name="Zverlov V.V."/>
            <person name="Schluter A."/>
            <person name="Liebl W."/>
        </authorList>
    </citation>
    <scope>NUCLEOTIDE SEQUENCE [LARGE SCALE GENOMIC DNA]</scope>
    <source>
        <strain evidence="2">GGR1</strain>
        <strain evidence="4">SR1</strain>
    </source>
</reference>
<evidence type="ECO:0000313" key="2">
    <source>
        <dbReference type="EMBL" id="AUG57518.1"/>
    </source>
</evidence>
<keyword evidence="4" id="KW-1185">Reference proteome</keyword>
<dbReference type="AlphaFoldDB" id="A0A2K9E538"/>
<dbReference type="EMBL" id="NEMB01000003">
    <property type="protein sequence ID" value="PQQ67433.1"/>
    <property type="molecule type" value="Genomic_DNA"/>
</dbReference>
<dbReference type="EMBL" id="CP025197">
    <property type="protein sequence ID" value="AUG57518.1"/>
    <property type="molecule type" value="Genomic_DNA"/>
</dbReference>
<protein>
    <recommendedName>
        <fullName evidence="1">TerD domain-containing protein</fullName>
    </recommendedName>
</protein>
<evidence type="ECO:0000313" key="4">
    <source>
        <dbReference type="Proteomes" id="UP000233534"/>
    </source>
</evidence>
<evidence type="ECO:0000313" key="3">
    <source>
        <dbReference type="EMBL" id="PQQ67433.1"/>
    </source>
</evidence>
<accession>A0A2K9E538</accession>
<gene>
    <name evidence="3" type="ORF">B9R14_12205</name>
    <name evidence="2" type="ORF">HVS_08040</name>
</gene>
<name>A0A2K9E538_9FIRM</name>
<dbReference type="Gene3D" id="2.60.60.30">
    <property type="entry name" value="sav2460 like domains"/>
    <property type="match status" value="1"/>
</dbReference>
<dbReference type="Proteomes" id="UP000239720">
    <property type="component" value="Unassembled WGS sequence"/>
</dbReference>
<proteinExistence type="predicted"/>
<dbReference type="Proteomes" id="UP000233534">
    <property type="component" value="Chromosome"/>
</dbReference>
<evidence type="ECO:0000313" key="5">
    <source>
        <dbReference type="Proteomes" id="UP000239720"/>
    </source>
</evidence>
<organism evidence="2 4">
    <name type="scientific">Acetivibrio saccincola</name>
    <dbReference type="NCBI Taxonomy" id="1677857"/>
    <lineage>
        <taxon>Bacteria</taxon>
        <taxon>Bacillati</taxon>
        <taxon>Bacillota</taxon>
        <taxon>Clostridia</taxon>
        <taxon>Eubacteriales</taxon>
        <taxon>Oscillospiraceae</taxon>
        <taxon>Acetivibrio</taxon>
    </lineage>
</organism>
<dbReference type="Pfam" id="PF02342">
    <property type="entry name" value="TerD"/>
    <property type="match status" value="1"/>
</dbReference>
<dbReference type="OrthoDB" id="2079357at2"/>
<dbReference type="InterPro" id="IPR003325">
    <property type="entry name" value="TerD"/>
</dbReference>
<sequence>MGIQVVSGQKVILTESLESASKFIFKMEIENRFKGTFDMDLFAVNIEKNAIANKENIVFYNNVKDIGKSILYSEVYDYEIFEKKIDLDIRLLPEATDKIVMAATLYRNLHHADKDKETGFTFSAVNKTTGLKIFTLKGSIPANGKETLVLGEVYRYKDTWRFNTVNNYSDENLLGVLNNIYNAKVY</sequence>
<evidence type="ECO:0000259" key="1">
    <source>
        <dbReference type="Pfam" id="PF02342"/>
    </source>
</evidence>
<dbReference type="KEGG" id="hsc:HVS_08040"/>
<dbReference type="RefSeq" id="WP_101300947.1">
    <property type="nucleotide sequence ID" value="NZ_CP025197.1"/>
</dbReference>
<reference evidence="3 5" key="2">
    <citation type="journal article" date="2018" name="Syst. Appl. Microbiol.">
        <title>Characterization and high-quality draft genome sequence of Herbivorax saccincola A7, an anaerobic, alkaliphilic, thermophilic, cellulolytic, and xylanolytic bacterium.</title>
        <authorList>
            <person name="Aikawa S."/>
            <person name="Baramee S."/>
            <person name="Sermsathanaswadi J."/>
            <person name="Thianheng P."/>
            <person name="Tachaapaikoon C."/>
            <person name="Shikata A."/>
            <person name="Waeonukul R."/>
            <person name="Pason P."/>
            <person name="Ratanakhanokchai K."/>
            <person name="Kosugi A."/>
        </authorList>
    </citation>
    <scope>NUCLEOTIDE SEQUENCE [LARGE SCALE GENOMIC DNA]</scope>
    <source>
        <strain evidence="3 5">A7</strain>
    </source>
</reference>